<comment type="caution">
    <text evidence="1">The sequence shown here is derived from an EMBL/GenBank/DDBJ whole genome shotgun (WGS) entry which is preliminary data.</text>
</comment>
<evidence type="ECO:0000313" key="1">
    <source>
        <dbReference type="EMBL" id="PIL46480.1"/>
    </source>
</evidence>
<sequence length="125" mass="13696">METTEHGKVGRFVYGAVRLDFALSSLTAWMGEGIDGQHATGGAEISATYFRKHQTPAGVQQKFHRCSDVIARLLKQSTTLEGRPGGDWLSEVTATVSDTHGMLADIFEDLQYPGIPAQFLRARQT</sequence>
<reference evidence="1 2" key="1">
    <citation type="submission" date="2017-10" db="EMBL/GenBank/DDBJ databases">
        <title>Massilia psychrophilum sp. nov., a novel purple-pigmented bacterium isolated from Tianshan glacier, Xinjiang Municipality, China.</title>
        <authorList>
            <person name="Wang H."/>
        </authorList>
    </citation>
    <scope>NUCLEOTIDE SEQUENCE [LARGE SCALE GENOMIC DNA]</scope>
    <source>
        <strain evidence="1 2">JCM 30074</strain>
    </source>
</reference>
<protein>
    <submittedName>
        <fullName evidence="1">Uncharacterized protein</fullName>
    </submittedName>
</protein>
<proteinExistence type="predicted"/>
<dbReference type="OrthoDB" id="9961988at2"/>
<name>A0A2G8TKA4_9BURK</name>
<accession>A0A2G8TKA4</accession>
<gene>
    <name evidence="1" type="ORF">CR105_05295</name>
</gene>
<evidence type="ECO:0000313" key="2">
    <source>
        <dbReference type="Proteomes" id="UP000230390"/>
    </source>
</evidence>
<organism evidence="1 2">
    <name type="scientific">Massilia eurypsychrophila</name>
    <dbReference type="NCBI Taxonomy" id="1485217"/>
    <lineage>
        <taxon>Bacteria</taxon>
        <taxon>Pseudomonadati</taxon>
        <taxon>Pseudomonadota</taxon>
        <taxon>Betaproteobacteria</taxon>
        <taxon>Burkholderiales</taxon>
        <taxon>Oxalobacteraceae</taxon>
        <taxon>Telluria group</taxon>
        <taxon>Massilia</taxon>
    </lineage>
</organism>
<dbReference type="RefSeq" id="WP_099787369.1">
    <property type="nucleotide sequence ID" value="NZ_JBHLYV010000001.1"/>
</dbReference>
<keyword evidence="2" id="KW-1185">Reference proteome</keyword>
<dbReference type="Proteomes" id="UP000230390">
    <property type="component" value="Unassembled WGS sequence"/>
</dbReference>
<dbReference type="AlphaFoldDB" id="A0A2G8TKA4"/>
<dbReference type="EMBL" id="PDOC01000002">
    <property type="protein sequence ID" value="PIL46480.1"/>
    <property type="molecule type" value="Genomic_DNA"/>
</dbReference>